<protein>
    <submittedName>
        <fullName evidence="1">Uncharacterized protein</fullName>
    </submittedName>
</protein>
<sequence>MYSTKVLGAIHKLAEETDIGGGSSVLITSPRYFFGQWFDPQNIVNRYRYYRITFEFQSSRIEKSIDTFNNEDVVHNVSFVTYNTTDQGNRIICLSFGFQGRYCVCKSARMKLNDDEWTDIDPNSIYMVKLIGSNYPI</sequence>
<gene>
    <name evidence="1" type="ORF">B5F14_06665</name>
</gene>
<evidence type="ECO:0000313" key="2">
    <source>
        <dbReference type="Proteomes" id="UP000195447"/>
    </source>
</evidence>
<dbReference type="AlphaFoldDB" id="A0A1Y4LTY6"/>
<dbReference type="EMBL" id="NFKM01000011">
    <property type="protein sequence ID" value="OUP60094.1"/>
    <property type="molecule type" value="Genomic_DNA"/>
</dbReference>
<dbReference type="RefSeq" id="WP_087158761.1">
    <property type="nucleotide sequence ID" value="NZ_NFKM01000011.1"/>
</dbReference>
<name>A0A1Y4LTY6_9FIRM</name>
<organism evidence="1 2">
    <name type="scientific">Faecalitalea cylindroides</name>
    <dbReference type="NCBI Taxonomy" id="39483"/>
    <lineage>
        <taxon>Bacteria</taxon>
        <taxon>Bacillati</taxon>
        <taxon>Bacillota</taxon>
        <taxon>Erysipelotrichia</taxon>
        <taxon>Erysipelotrichales</taxon>
        <taxon>Erysipelotrichaceae</taxon>
        <taxon>Faecalitalea</taxon>
    </lineage>
</organism>
<keyword evidence="2" id="KW-1185">Reference proteome</keyword>
<evidence type="ECO:0000313" key="1">
    <source>
        <dbReference type="EMBL" id="OUP60094.1"/>
    </source>
</evidence>
<dbReference type="Proteomes" id="UP000195447">
    <property type="component" value="Unassembled WGS sequence"/>
</dbReference>
<reference evidence="2" key="1">
    <citation type="submission" date="2017-04" db="EMBL/GenBank/DDBJ databases">
        <title>Function of individual gut microbiota members based on whole genome sequencing of pure cultures obtained from chicken caecum.</title>
        <authorList>
            <person name="Medvecky M."/>
            <person name="Cejkova D."/>
            <person name="Polansky O."/>
            <person name="Karasova D."/>
            <person name="Kubasova T."/>
            <person name="Cizek A."/>
            <person name="Rychlik I."/>
        </authorList>
    </citation>
    <scope>NUCLEOTIDE SEQUENCE [LARGE SCALE GENOMIC DNA]</scope>
    <source>
        <strain evidence="2">An178</strain>
    </source>
</reference>
<accession>A0A1Y4LTY6</accession>
<proteinExistence type="predicted"/>
<comment type="caution">
    <text evidence="1">The sequence shown here is derived from an EMBL/GenBank/DDBJ whole genome shotgun (WGS) entry which is preliminary data.</text>
</comment>